<dbReference type="Gramene" id="KXG31596">
    <property type="protein sequence ID" value="KXG31596"/>
    <property type="gene ID" value="SORBI_3003G025800"/>
</dbReference>
<proteinExistence type="predicted"/>
<sequence length="107" mass="11971">MKEGCTWPLPVVFVFIWGSNNTVLHSRSHFLHVHGAHPPLWFGPPAHVFALATQQTSSFQLPCLRFPSLTHTRGECYCYARGPPVSQRPLSRPDQPTPSPSHVCVKT</sequence>
<evidence type="ECO:0000313" key="2">
    <source>
        <dbReference type="EMBL" id="KXG31596.1"/>
    </source>
</evidence>
<accession>A0A1B6Q0Z2</accession>
<reference evidence="2 3" key="1">
    <citation type="journal article" date="2009" name="Nature">
        <title>The Sorghum bicolor genome and the diversification of grasses.</title>
        <authorList>
            <person name="Paterson A.H."/>
            <person name="Bowers J.E."/>
            <person name="Bruggmann R."/>
            <person name="Dubchak I."/>
            <person name="Grimwood J."/>
            <person name="Gundlach H."/>
            <person name="Haberer G."/>
            <person name="Hellsten U."/>
            <person name="Mitros T."/>
            <person name="Poliakov A."/>
            <person name="Schmutz J."/>
            <person name="Spannagl M."/>
            <person name="Tang H."/>
            <person name="Wang X."/>
            <person name="Wicker T."/>
            <person name="Bharti A.K."/>
            <person name="Chapman J."/>
            <person name="Feltus F.A."/>
            <person name="Gowik U."/>
            <person name="Grigoriev I.V."/>
            <person name="Lyons E."/>
            <person name="Maher C.A."/>
            <person name="Martis M."/>
            <person name="Narechania A."/>
            <person name="Otillar R.P."/>
            <person name="Penning B.W."/>
            <person name="Salamov A.A."/>
            <person name="Wang Y."/>
            <person name="Zhang L."/>
            <person name="Carpita N.C."/>
            <person name="Freeling M."/>
            <person name="Gingle A.R."/>
            <person name="Hash C.T."/>
            <person name="Keller B."/>
            <person name="Klein P."/>
            <person name="Kresovich S."/>
            <person name="McCann M.C."/>
            <person name="Ming R."/>
            <person name="Peterson D.G."/>
            <person name="Mehboob-ur-Rahman"/>
            <person name="Ware D."/>
            <person name="Westhoff P."/>
            <person name="Mayer K.F."/>
            <person name="Messing J."/>
            <person name="Rokhsar D.S."/>
        </authorList>
    </citation>
    <scope>NUCLEOTIDE SEQUENCE [LARGE SCALE GENOMIC DNA]</scope>
    <source>
        <strain evidence="3">cv. BTx623</strain>
    </source>
</reference>
<dbReference type="InParanoid" id="A0A1B6Q0Z2"/>
<protein>
    <submittedName>
        <fullName evidence="2">Uncharacterized protein</fullName>
    </submittedName>
</protein>
<feature type="region of interest" description="Disordered" evidence="1">
    <location>
        <begin position="83"/>
        <end position="107"/>
    </location>
</feature>
<dbReference type="AlphaFoldDB" id="A0A1B6Q0Z2"/>
<dbReference type="EMBL" id="CM000762">
    <property type="protein sequence ID" value="KXG31596.1"/>
    <property type="molecule type" value="Genomic_DNA"/>
</dbReference>
<gene>
    <name evidence="2" type="ORF">SORBI_3003G025800</name>
</gene>
<evidence type="ECO:0000256" key="1">
    <source>
        <dbReference type="SAM" id="MobiDB-lite"/>
    </source>
</evidence>
<evidence type="ECO:0000313" key="3">
    <source>
        <dbReference type="Proteomes" id="UP000000768"/>
    </source>
</evidence>
<dbReference type="Proteomes" id="UP000000768">
    <property type="component" value="Chromosome 3"/>
</dbReference>
<reference evidence="3" key="2">
    <citation type="journal article" date="2018" name="Plant J.">
        <title>The Sorghum bicolor reference genome: improved assembly, gene annotations, a transcriptome atlas, and signatures of genome organization.</title>
        <authorList>
            <person name="McCormick R.F."/>
            <person name="Truong S.K."/>
            <person name="Sreedasyam A."/>
            <person name="Jenkins J."/>
            <person name="Shu S."/>
            <person name="Sims D."/>
            <person name="Kennedy M."/>
            <person name="Amirebrahimi M."/>
            <person name="Weers B.D."/>
            <person name="McKinley B."/>
            <person name="Mattison A."/>
            <person name="Morishige D.T."/>
            <person name="Grimwood J."/>
            <person name="Schmutz J."/>
            <person name="Mullet J.E."/>
        </authorList>
    </citation>
    <scope>NUCLEOTIDE SEQUENCE [LARGE SCALE GENOMIC DNA]</scope>
    <source>
        <strain evidence="3">cv. BTx623</strain>
    </source>
</reference>
<organism evidence="2 3">
    <name type="scientific">Sorghum bicolor</name>
    <name type="common">Sorghum</name>
    <name type="synonym">Sorghum vulgare</name>
    <dbReference type="NCBI Taxonomy" id="4558"/>
    <lineage>
        <taxon>Eukaryota</taxon>
        <taxon>Viridiplantae</taxon>
        <taxon>Streptophyta</taxon>
        <taxon>Embryophyta</taxon>
        <taxon>Tracheophyta</taxon>
        <taxon>Spermatophyta</taxon>
        <taxon>Magnoliopsida</taxon>
        <taxon>Liliopsida</taxon>
        <taxon>Poales</taxon>
        <taxon>Poaceae</taxon>
        <taxon>PACMAD clade</taxon>
        <taxon>Panicoideae</taxon>
        <taxon>Andropogonodae</taxon>
        <taxon>Andropogoneae</taxon>
        <taxon>Sorghinae</taxon>
        <taxon>Sorghum</taxon>
    </lineage>
</organism>
<name>A0A1B6Q0Z2_SORBI</name>
<keyword evidence="3" id="KW-1185">Reference proteome</keyword>